<gene>
    <name evidence="8" type="ORF">LCGC14_2699760</name>
</gene>
<proteinExistence type="predicted"/>
<evidence type="ECO:0000256" key="6">
    <source>
        <dbReference type="ARBA" id="ARBA00047942"/>
    </source>
</evidence>
<keyword evidence="4" id="KW-0949">S-adenosyl-L-methionine</keyword>
<dbReference type="InterPro" id="IPR051537">
    <property type="entry name" value="DNA_Adenine_Mtase"/>
</dbReference>
<dbReference type="Gene3D" id="3.40.50.150">
    <property type="entry name" value="Vaccinia Virus protein VP39"/>
    <property type="match status" value="1"/>
</dbReference>
<dbReference type="GO" id="GO:0003677">
    <property type="term" value="F:DNA binding"/>
    <property type="evidence" value="ECO:0007669"/>
    <property type="project" value="InterPro"/>
</dbReference>
<comment type="catalytic activity">
    <reaction evidence="6">
        <text>a 2'-deoxyadenosine in DNA + S-adenosyl-L-methionine = an N(6)-methyl-2'-deoxyadenosine in DNA + S-adenosyl-L-homocysteine + H(+)</text>
        <dbReference type="Rhea" id="RHEA:15197"/>
        <dbReference type="Rhea" id="RHEA-COMP:12418"/>
        <dbReference type="Rhea" id="RHEA-COMP:12419"/>
        <dbReference type="ChEBI" id="CHEBI:15378"/>
        <dbReference type="ChEBI" id="CHEBI:57856"/>
        <dbReference type="ChEBI" id="CHEBI:59789"/>
        <dbReference type="ChEBI" id="CHEBI:90615"/>
        <dbReference type="ChEBI" id="CHEBI:90616"/>
        <dbReference type="EC" id="2.1.1.72"/>
    </reaction>
</comment>
<evidence type="ECO:0000256" key="4">
    <source>
        <dbReference type="ARBA" id="ARBA00022691"/>
    </source>
</evidence>
<feature type="domain" description="DNA methylase adenine-specific" evidence="7">
    <location>
        <begin position="1"/>
        <end position="59"/>
    </location>
</feature>
<comment type="caution">
    <text evidence="8">The sequence shown here is derived from an EMBL/GenBank/DDBJ whole genome shotgun (WGS) entry which is preliminary data.</text>
</comment>
<name>A0A0F9BQE4_9ZZZZ</name>
<reference evidence="8" key="1">
    <citation type="journal article" date="2015" name="Nature">
        <title>Complex archaea that bridge the gap between prokaryotes and eukaryotes.</title>
        <authorList>
            <person name="Spang A."/>
            <person name="Saw J.H."/>
            <person name="Jorgensen S.L."/>
            <person name="Zaremba-Niedzwiedzka K."/>
            <person name="Martijn J."/>
            <person name="Lind A.E."/>
            <person name="van Eijk R."/>
            <person name="Schleper C."/>
            <person name="Guy L."/>
            <person name="Ettema T.J."/>
        </authorList>
    </citation>
    <scope>NUCLEOTIDE SEQUENCE</scope>
</reference>
<dbReference type="PANTHER" id="PTHR42933">
    <property type="entry name" value="SLR6095 PROTEIN"/>
    <property type="match status" value="1"/>
</dbReference>
<keyword evidence="5" id="KW-0680">Restriction system</keyword>
<evidence type="ECO:0000259" key="7">
    <source>
        <dbReference type="Pfam" id="PF02384"/>
    </source>
</evidence>
<evidence type="ECO:0000256" key="1">
    <source>
        <dbReference type="ARBA" id="ARBA00011900"/>
    </source>
</evidence>
<sequence>MLIQSKQYVEETGGDSRDLFLAGQDSNGGTWAICKMNMILHGIRSADIRQADTLKEPQHLAKW</sequence>
<dbReference type="GO" id="GO:0009007">
    <property type="term" value="F:site-specific DNA-methyltransferase (adenine-specific) activity"/>
    <property type="evidence" value="ECO:0007669"/>
    <property type="project" value="UniProtKB-EC"/>
</dbReference>
<organism evidence="8">
    <name type="scientific">marine sediment metagenome</name>
    <dbReference type="NCBI Taxonomy" id="412755"/>
    <lineage>
        <taxon>unclassified sequences</taxon>
        <taxon>metagenomes</taxon>
        <taxon>ecological metagenomes</taxon>
    </lineage>
</organism>
<dbReference type="EC" id="2.1.1.72" evidence="1"/>
<dbReference type="Pfam" id="PF02384">
    <property type="entry name" value="N6_Mtase"/>
    <property type="match status" value="1"/>
</dbReference>
<dbReference type="GO" id="GO:0009307">
    <property type="term" value="P:DNA restriction-modification system"/>
    <property type="evidence" value="ECO:0007669"/>
    <property type="project" value="UniProtKB-KW"/>
</dbReference>
<keyword evidence="3" id="KW-0808">Transferase</keyword>
<dbReference type="GO" id="GO:0008170">
    <property type="term" value="F:N-methyltransferase activity"/>
    <property type="evidence" value="ECO:0007669"/>
    <property type="project" value="InterPro"/>
</dbReference>
<keyword evidence="2" id="KW-0489">Methyltransferase</keyword>
<evidence type="ECO:0000256" key="3">
    <source>
        <dbReference type="ARBA" id="ARBA00022679"/>
    </source>
</evidence>
<dbReference type="InterPro" id="IPR003356">
    <property type="entry name" value="DNA_methylase_A-5"/>
</dbReference>
<evidence type="ECO:0000256" key="5">
    <source>
        <dbReference type="ARBA" id="ARBA00022747"/>
    </source>
</evidence>
<protein>
    <recommendedName>
        <fullName evidence="1">site-specific DNA-methyltransferase (adenine-specific)</fullName>
        <ecNumber evidence="1">2.1.1.72</ecNumber>
    </recommendedName>
</protein>
<evidence type="ECO:0000256" key="2">
    <source>
        <dbReference type="ARBA" id="ARBA00022603"/>
    </source>
</evidence>
<dbReference type="AlphaFoldDB" id="A0A0F9BQE4"/>
<dbReference type="SUPFAM" id="SSF53335">
    <property type="entry name" value="S-adenosyl-L-methionine-dependent methyltransferases"/>
    <property type="match status" value="1"/>
</dbReference>
<dbReference type="InterPro" id="IPR029063">
    <property type="entry name" value="SAM-dependent_MTases_sf"/>
</dbReference>
<dbReference type="EMBL" id="LAZR01048074">
    <property type="protein sequence ID" value="KKK92754.1"/>
    <property type="molecule type" value="Genomic_DNA"/>
</dbReference>
<accession>A0A0F9BQE4</accession>
<evidence type="ECO:0000313" key="8">
    <source>
        <dbReference type="EMBL" id="KKK92754.1"/>
    </source>
</evidence>
<dbReference type="PANTHER" id="PTHR42933:SF3">
    <property type="entry name" value="TYPE I RESTRICTION ENZYME MJAVIII METHYLASE SUBUNIT"/>
    <property type="match status" value="1"/>
</dbReference>
<dbReference type="GO" id="GO:0032259">
    <property type="term" value="P:methylation"/>
    <property type="evidence" value="ECO:0007669"/>
    <property type="project" value="UniProtKB-KW"/>
</dbReference>